<dbReference type="GO" id="GO:0004674">
    <property type="term" value="F:protein serine/threonine kinase activity"/>
    <property type="evidence" value="ECO:0007669"/>
    <property type="project" value="UniProtKB-KW"/>
</dbReference>
<keyword evidence="5" id="KW-0418">Kinase</keyword>
<evidence type="ECO:0000256" key="8">
    <source>
        <dbReference type="ARBA" id="ARBA00048679"/>
    </source>
</evidence>
<evidence type="ECO:0000256" key="3">
    <source>
        <dbReference type="ARBA" id="ARBA00022679"/>
    </source>
</evidence>
<protein>
    <recommendedName>
        <fullName evidence="1">non-specific serine/threonine protein kinase</fullName>
        <ecNumber evidence="1">2.7.11.1</ecNumber>
    </recommendedName>
</protein>
<dbReference type="SUPFAM" id="SSF56112">
    <property type="entry name" value="Protein kinase-like (PK-like)"/>
    <property type="match status" value="1"/>
</dbReference>
<evidence type="ECO:0000256" key="1">
    <source>
        <dbReference type="ARBA" id="ARBA00012513"/>
    </source>
</evidence>
<feature type="domain" description="Protein kinase" evidence="11">
    <location>
        <begin position="289"/>
        <end position="686"/>
    </location>
</feature>
<dbReference type="Proteomes" id="UP000504635">
    <property type="component" value="Unplaced"/>
</dbReference>
<dbReference type="GO" id="GO:0005634">
    <property type="term" value="C:nucleus"/>
    <property type="evidence" value="ECO:0007669"/>
    <property type="project" value="TreeGrafter"/>
</dbReference>
<comment type="catalytic activity">
    <reaction evidence="8">
        <text>L-seryl-[protein] + ATP = O-phospho-L-seryl-[protein] + ADP + H(+)</text>
        <dbReference type="Rhea" id="RHEA:17989"/>
        <dbReference type="Rhea" id="RHEA-COMP:9863"/>
        <dbReference type="Rhea" id="RHEA-COMP:11604"/>
        <dbReference type="ChEBI" id="CHEBI:15378"/>
        <dbReference type="ChEBI" id="CHEBI:29999"/>
        <dbReference type="ChEBI" id="CHEBI:30616"/>
        <dbReference type="ChEBI" id="CHEBI:83421"/>
        <dbReference type="ChEBI" id="CHEBI:456216"/>
        <dbReference type="EC" id="2.7.11.1"/>
    </reaction>
</comment>
<evidence type="ECO:0000256" key="5">
    <source>
        <dbReference type="ARBA" id="ARBA00022777"/>
    </source>
</evidence>
<dbReference type="InterPro" id="IPR008271">
    <property type="entry name" value="Ser/Thr_kinase_AS"/>
</dbReference>
<evidence type="ECO:0000256" key="6">
    <source>
        <dbReference type="ARBA" id="ARBA00022840"/>
    </source>
</evidence>
<evidence type="ECO:0000313" key="12">
    <source>
        <dbReference type="Proteomes" id="UP000504635"/>
    </source>
</evidence>
<dbReference type="Gene3D" id="1.10.510.10">
    <property type="entry name" value="Transferase(Phosphotransferase) domain 1"/>
    <property type="match status" value="1"/>
</dbReference>
<keyword evidence="4 9" id="KW-0547">Nucleotide-binding</keyword>
<evidence type="ECO:0000259" key="11">
    <source>
        <dbReference type="PROSITE" id="PS50011"/>
    </source>
</evidence>
<keyword evidence="12" id="KW-1185">Reference proteome</keyword>
<evidence type="ECO:0000256" key="4">
    <source>
        <dbReference type="ARBA" id="ARBA00022741"/>
    </source>
</evidence>
<dbReference type="Pfam" id="PF00069">
    <property type="entry name" value="Pkinase"/>
    <property type="match status" value="2"/>
</dbReference>
<keyword evidence="2" id="KW-0723">Serine/threonine-protein kinase</keyword>
<keyword evidence="3" id="KW-0808">Transferase</keyword>
<dbReference type="PROSITE" id="PS00107">
    <property type="entry name" value="PROTEIN_KINASE_ATP"/>
    <property type="match status" value="1"/>
</dbReference>
<dbReference type="GeneID" id="115882467"/>
<reference evidence="13" key="1">
    <citation type="submission" date="2025-08" db="UniProtKB">
        <authorList>
            <consortium name="RefSeq"/>
        </authorList>
    </citation>
    <scope>IDENTIFICATION</scope>
    <source>
        <tissue evidence="13">Gonads</tissue>
    </source>
</reference>
<dbReference type="Gene3D" id="3.30.200.20">
    <property type="entry name" value="Phosphorylase Kinase, domain 1"/>
    <property type="match status" value="1"/>
</dbReference>
<dbReference type="InParanoid" id="A0A6J2XY61"/>
<feature type="compositionally biased region" description="Polar residues" evidence="10">
    <location>
        <begin position="72"/>
        <end position="89"/>
    </location>
</feature>
<dbReference type="InterPro" id="IPR017441">
    <property type="entry name" value="Protein_kinase_ATP_BS"/>
</dbReference>
<dbReference type="GO" id="GO:0000245">
    <property type="term" value="P:spliceosomal complex assembly"/>
    <property type="evidence" value="ECO:0007669"/>
    <property type="project" value="TreeGrafter"/>
</dbReference>
<evidence type="ECO:0000256" key="7">
    <source>
        <dbReference type="ARBA" id="ARBA00047899"/>
    </source>
</evidence>
<dbReference type="InterPro" id="IPR000719">
    <property type="entry name" value="Prot_kinase_dom"/>
</dbReference>
<organism evidence="12 13">
    <name type="scientific">Sitophilus oryzae</name>
    <name type="common">Rice weevil</name>
    <name type="synonym">Curculio oryzae</name>
    <dbReference type="NCBI Taxonomy" id="7048"/>
    <lineage>
        <taxon>Eukaryota</taxon>
        <taxon>Metazoa</taxon>
        <taxon>Ecdysozoa</taxon>
        <taxon>Arthropoda</taxon>
        <taxon>Hexapoda</taxon>
        <taxon>Insecta</taxon>
        <taxon>Pterygota</taxon>
        <taxon>Neoptera</taxon>
        <taxon>Endopterygota</taxon>
        <taxon>Coleoptera</taxon>
        <taxon>Polyphaga</taxon>
        <taxon>Cucujiformia</taxon>
        <taxon>Curculionidae</taxon>
        <taxon>Dryophthorinae</taxon>
        <taxon>Sitophilus</taxon>
    </lineage>
</organism>
<dbReference type="OrthoDB" id="2649at2759"/>
<feature type="binding site" evidence="9">
    <location>
        <position position="320"/>
    </location>
    <ligand>
        <name>ATP</name>
        <dbReference type="ChEBI" id="CHEBI:30616"/>
    </ligand>
</feature>
<sequence>MTDAAQVKSYSIEADRKRSNVFKSSDFFWEGPSPLWLRTRRRPPQRGPDSSKPGPTAGRPAPGLSDPPRFTPPSTTSIRSRPRQSSLRNSRFRSRATGRNTPVHLKIYSMKRLPRKVISIGTIFVGTFDVTETKHYTNQLAVTIKLYYWAFRALEACYTPRYNSRKKSDSDEKWSYKEFRFPSPPLAQQFPETTTLSLSSELGRYKSANIKDRTDYLSLSLSPPGSRSESVFLRDCPSLSPNKDVSLLDLEDIKKLRYIENRESQEDETEYEAGGYMPINIGDVLRNQYKVSRKLGWGHFSTVWLCKNLYENGPRYVALKICKSAPMFTAVANDEIRLLQETRSVNPNHVGFKNIVQMVDTFKLISENGVHTAISLEIMGPSLLHLLMQSDFRGIQVPAVCKIIFQVLRGLTYLHEECHIIHTDIKPENILIKVDESYIRQIVGKMERFSELGVELPRSYVSSEVWTEKDSNLHQSDDEIMSRIGEQRSSSYPNDIYLSDLVNYRERHNQTSFIAPMWVNPNIEIKIADLGNACWVDHHFSQEIQTRQYRALEVIMGAGYSYPADIWSVGCMAFELATGEMLFSPKGSTDMSANIDHLCLIWETLGGIPRYITETGSESKKFFFNGHLKDVPIDNLRIWKIEDVLVEKYKWKRLDAIPFAGFLESLVEPDPALRATASQALTNEWLQSMDI</sequence>
<dbReference type="FunFam" id="1.10.510.10:FF:000275">
    <property type="entry name" value="SRSF protein kinase 2 isoform X3"/>
    <property type="match status" value="1"/>
</dbReference>
<evidence type="ECO:0000256" key="9">
    <source>
        <dbReference type="PROSITE-ProRule" id="PRU10141"/>
    </source>
</evidence>
<gene>
    <name evidence="13" type="primary">LOC115882467</name>
</gene>
<name>A0A6J2XY61_SITOR</name>
<comment type="catalytic activity">
    <reaction evidence="7">
        <text>L-threonyl-[protein] + ATP = O-phospho-L-threonyl-[protein] + ADP + H(+)</text>
        <dbReference type="Rhea" id="RHEA:46608"/>
        <dbReference type="Rhea" id="RHEA-COMP:11060"/>
        <dbReference type="Rhea" id="RHEA-COMP:11605"/>
        <dbReference type="ChEBI" id="CHEBI:15378"/>
        <dbReference type="ChEBI" id="CHEBI:30013"/>
        <dbReference type="ChEBI" id="CHEBI:30616"/>
        <dbReference type="ChEBI" id="CHEBI:61977"/>
        <dbReference type="ChEBI" id="CHEBI:456216"/>
        <dbReference type="EC" id="2.7.11.1"/>
    </reaction>
</comment>
<dbReference type="SMART" id="SM00220">
    <property type="entry name" value="S_TKc"/>
    <property type="match status" value="1"/>
</dbReference>
<dbReference type="GO" id="GO:0005737">
    <property type="term" value="C:cytoplasm"/>
    <property type="evidence" value="ECO:0007669"/>
    <property type="project" value="TreeGrafter"/>
</dbReference>
<dbReference type="GO" id="GO:0005524">
    <property type="term" value="F:ATP binding"/>
    <property type="evidence" value="ECO:0007669"/>
    <property type="project" value="UniProtKB-UniRule"/>
</dbReference>
<dbReference type="InterPro" id="IPR011009">
    <property type="entry name" value="Kinase-like_dom_sf"/>
</dbReference>
<dbReference type="RefSeq" id="XP_030756397.1">
    <property type="nucleotide sequence ID" value="XM_030900537.1"/>
</dbReference>
<keyword evidence="6 9" id="KW-0067">ATP-binding</keyword>
<evidence type="ECO:0000313" key="13">
    <source>
        <dbReference type="RefSeq" id="XP_030756397.1"/>
    </source>
</evidence>
<dbReference type="PROSITE" id="PS00108">
    <property type="entry name" value="PROTEIN_KINASE_ST"/>
    <property type="match status" value="1"/>
</dbReference>
<dbReference type="EC" id="2.7.11.1" evidence="1"/>
<dbReference type="PANTHER" id="PTHR47634">
    <property type="entry name" value="PROTEIN KINASE DOMAIN-CONTAINING PROTEIN-RELATED"/>
    <property type="match status" value="1"/>
</dbReference>
<dbReference type="AlphaFoldDB" id="A0A6J2XY61"/>
<dbReference type="GO" id="GO:0050684">
    <property type="term" value="P:regulation of mRNA processing"/>
    <property type="evidence" value="ECO:0007669"/>
    <property type="project" value="TreeGrafter"/>
</dbReference>
<evidence type="ECO:0000256" key="2">
    <source>
        <dbReference type="ARBA" id="ARBA00022527"/>
    </source>
</evidence>
<evidence type="ECO:0000256" key="10">
    <source>
        <dbReference type="SAM" id="MobiDB-lite"/>
    </source>
</evidence>
<dbReference type="KEGG" id="soy:115882467"/>
<proteinExistence type="predicted"/>
<dbReference type="InterPro" id="IPR051334">
    <property type="entry name" value="SRPK"/>
</dbReference>
<dbReference type="PANTHER" id="PTHR47634:SF9">
    <property type="entry name" value="PROTEIN KINASE DOMAIN-CONTAINING PROTEIN-RELATED"/>
    <property type="match status" value="1"/>
</dbReference>
<accession>A0A6J2XY61</accession>
<dbReference type="PROSITE" id="PS50011">
    <property type="entry name" value="PROTEIN_KINASE_DOM"/>
    <property type="match status" value="1"/>
</dbReference>
<feature type="region of interest" description="Disordered" evidence="10">
    <location>
        <begin position="23"/>
        <end position="98"/>
    </location>
</feature>